<dbReference type="PANTHER" id="PTHR11384:SF59">
    <property type="entry name" value="LYSOSOMAL COBALAMIN TRANSPORTER ABCD4"/>
    <property type="match status" value="1"/>
</dbReference>
<keyword evidence="4" id="KW-0547">Nucleotide-binding</keyword>
<dbReference type="GO" id="GO:0016887">
    <property type="term" value="F:ATP hydrolysis activity"/>
    <property type="evidence" value="ECO:0007669"/>
    <property type="project" value="InterPro"/>
</dbReference>
<evidence type="ECO:0000256" key="4">
    <source>
        <dbReference type="ARBA" id="ARBA00022741"/>
    </source>
</evidence>
<feature type="domain" description="ABC transmembrane type-1" evidence="10">
    <location>
        <begin position="73"/>
        <end position="313"/>
    </location>
</feature>
<comment type="similarity">
    <text evidence="1">Belongs to the ABC transporter superfamily. ABCD family. Peroxisomal fatty acyl CoA transporter (TC 3.A.1.203) subfamily.</text>
</comment>
<dbReference type="Pfam" id="PF06472">
    <property type="entry name" value="ABC_membrane_2"/>
    <property type="match status" value="2"/>
</dbReference>
<dbReference type="PROSITE" id="PS00211">
    <property type="entry name" value="ABC_TRANSPORTER_1"/>
    <property type="match status" value="1"/>
</dbReference>
<evidence type="ECO:0000313" key="12">
    <source>
        <dbReference type="Proteomes" id="UP000266841"/>
    </source>
</evidence>
<evidence type="ECO:0000256" key="7">
    <source>
        <dbReference type="ARBA" id="ARBA00023136"/>
    </source>
</evidence>
<evidence type="ECO:0000256" key="2">
    <source>
        <dbReference type="ARBA" id="ARBA00022448"/>
    </source>
</evidence>
<dbReference type="PANTHER" id="PTHR11384">
    <property type="entry name" value="ATP-BINDING CASSETTE, SUB-FAMILY D MEMBER"/>
    <property type="match status" value="1"/>
</dbReference>
<dbReference type="GO" id="GO:0005524">
    <property type="term" value="F:ATP binding"/>
    <property type="evidence" value="ECO:0007669"/>
    <property type="project" value="UniProtKB-KW"/>
</dbReference>
<evidence type="ECO:0000256" key="6">
    <source>
        <dbReference type="ARBA" id="ARBA00022989"/>
    </source>
</evidence>
<name>K0R9V2_THAOC</name>
<feature type="transmembrane region" description="Helical" evidence="8">
    <location>
        <begin position="109"/>
        <end position="129"/>
    </location>
</feature>
<dbReference type="eggNOG" id="KOG0060">
    <property type="taxonomic scope" value="Eukaryota"/>
</dbReference>
<evidence type="ECO:0000256" key="5">
    <source>
        <dbReference type="ARBA" id="ARBA00022840"/>
    </source>
</evidence>
<dbReference type="InterPro" id="IPR017871">
    <property type="entry name" value="ABC_transporter-like_CS"/>
</dbReference>
<feature type="transmembrane region" description="Helical" evidence="8">
    <location>
        <begin position="216"/>
        <end position="237"/>
    </location>
</feature>
<evidence type="ECO:0008006" key="13">
    <source>
        <dbReference type="Google" id="ProtNLM"/>
    </source>
</evidence>
<dbReference type="SMART" id="SM00382">
    <property type="entry name" value="AAA"/>
    <property type="match status" value="1"/>
</dbReference>
<evidence type="ECO:0000256" key="8">
    <source>
        <dbReference type="SAM" id="Phobius"/>
    </source>
</evidence>
<evidence type="ECO:0000256" key="1">
    <source>
        <dbReference type="ARBA" id="ARBA00008575"/>
    </source>
</evidence>
<evidence type="ECO:0000256" key="3">
    <source>
        <dbReference type="ARBA" id="ARBA00022692"/>
    </source>
</evidence>
<dbReference type="InterPro" id="IPR011527">
    <property type="entry name" value="ABC1_TM_dom"/>
</dbReference>
<dbReference type="GO" id="GO:0016020">
    <property type="term" value="C:membrane"/>
    <property type="evidence" value="ECO:0007669"/>
    <property type="project" value="InterPro"/>
</dbReference>
<evidence type="ECO:0000313" key="11">
    <source>
        <dbReference type="EMBL" id="EJK49930.1"/>
    </source>
</evidence>
<organism evidence="11 12">
    <name type="scientific">Thalassiosira oceanica</name>
    <name type="common">Marine diatom</name>
    <dbReference type="NCBI Taxonomy" id="159749"/>
    <lineage>
        <taxon>Eukaryota</taxon>
        <taxon>Sar</taxon>
        <taxon>Stramenopiles</taxon>
        <taxon>Ochrophyta</taxon>
        <taxon>Bacillariophyta</taxon>
        <taxon>Coscinodiscophyceae</taxon>
        <taxon>Thalassiosirophycidae</taxon>
        <taxon>Thalassiosirales</taxon>
        <taxon>Thalassiosiraceae</taxon>
        <taxon>Thalassiosira</taxon>
    </lineage>
</organism>
<dbReference type="PROSITE" id="PS50893">
    <property type="entry name" value="ABC_TRANSPORTER_2"/>
    <property type="match status" value="1"/>
</dbReference>
<dbReference type="Pfam" id="PF00005">
    <property type="entry name" value="ABC_tran"/>
    <property type="match status" value="1"/>
</dbReference>
<dbReference type="CDD" id="cd03223">
    <property type="entry name" value="ABCD_peroxisomal_ALDP"/>
    <property type="match status" value="1"/>
</dbReference>
<dbReference type="SUPFAM" id="SSF90123">
    <property type="entry name" value="ABC transporter transmembrane region"/>
    <property type="match status" value="1"/>
</dbReference>
<keyword evidence="2" id="KW-0813">Transport</keyword>
<keyword evidence="3 8" id="KW-0812">Transmembrane</keyword>
<feature type="transmembrane region" description="Helical" evidence="8">
    <location>
        <begin position="243"/>
        <end position="266"/>
    </location>
</feature>
<keyword evidence="12" id="KW-1185">Reference proteome</keyword>
<feature type="domain" description="ABC transporter" evidence="9">
    <location>
        <begin position="408"/>
        <end position="635"/>
    </location>
</feature>
<dbReference type="SUPFAM" id="SSF52540">
    <property type="entry name" value="P-loop containing nucleoside triphosphate hydrolases"/>
    <property type="match status" value="1"/>
</dbReference>
<protein>
    <recommendedName>
        <fullName evidence="13">ABC transporter domain-containing protein</fullName>
    </recommendedName>
</protein>
<dbReference type="InterPro" id="IPR036640">
    <property type="entry name" value="ABC1_TM_sf"/>
</dbReference>
<keyword evidence="5" id="KW-0067">ATP-binding</keyword>
<dbReference type="InterPro" id="IPR003593">
    <property type="entry name" value="AAA+_ATPase"/>
</dbReference>
<keyword evidence="7 8" id="KW-0472">Membrane</keyword>
<evidence type="ECO:0000259" key="10">
    <source>
        <dbReference type="PROSITE" id="PS50929"/>
    </source>
</evidence>
<dbReference type="Gene3D" id="1.20.1560.10">
    <property type="entry name" value="ABC transporter type 1, transmembrane domain"/>
    <property type="match status" value="1"/>
</dbReference>
<dbReference type="OrthoDB" id="422637at2759"/>
<sequence length="640" mass="72063">MSKRKMAQKVVQTATAADIETGSSGGDFVSFDAVQTPDGNRGERGALREHLRQFWIMAAPYFRESREGQCLFLGMVVLTLLNSAVRVYFSYLARDFWSALSDKNADRFYSIMARFVGSMLFLAPINVFYRYQRQKLAIAWRDWLTRTVLHLYFRNRVYYSLEREQQTAEPQSQPAHGLNVELGSDGYDYGQRSRGQVDNPDQRIAEDIRSFTEFSLSFFLTLVTSFIDLVAFSFILFSIMPELFFAIFAFASIGTVLTICIGKVLIRLNYESLHKEADFRFSLVRVRENAESIAFYQGEKVEEREADRSTSRATLSSGVISQASSAFGAYTRRPQPRRQPVHGRFPGSRAGIDRLFSFLSAIQRLDPSRSIDSLLTNDQGVVLAKETPENMIQVKEVDPFLSDQLPVLSFRNVAINTPDRKRNLLSGLSFELFRGKNLLIVGASGSGKSSLLRTVAGLWQSGSGQIARPSQHQTYFLPQRPYCSPGNLRDQLLYPGADHRQSTAAEQMAWCNDEDLLRALDDVGLPDLASRLGEGNAYHGLNVSLDFSNTLSLGEQQRLAFGRLLMNRPKLVVIDEGTSALDVEAERKVYTLLKDADTTIVSQSIALMACSQHKWNFVMDKTPSPESTPEALSFNLYYDD</sequence>
<proteinExistence type="inferred from homology"/>
<reference evidence="11 12" key="1">
    <citation type="journal article" date="2012" name="Genome Biol.">
        <title>Genome and low-iron response of an oceanic diatom adapted to chronic iron limitation.</title>
        <authorList>
            <person name="Lommer M."/>
            <person name="Specht M."/>
            <person name="Roy A.S."/>
            <person name="Kraemer L."/>
            <person name="Andreson R."/>
            <person name="Gutowska M.A."/>
            <person name="Wolf J."/>
            <person name="Bergner S.V."/>
            <person name="Schilhabel M.B."/>
            <person name="Klostermeier U.C."/>
            <person name="Beiko R.G."/>
            <person name="Rosenstiel P."/>
            <person name="Hippler M."/>
            <person name="Laroche J."/>
        </authorList>
    </citation>
    <scope>NUCLEOTIDE SEQUENCE [LARGE SCALE GENOMIC DNA]</scope>
    <source>
        <strain evidence="11 12">CCMP1005</strain>
    </source>
</reference>
<feature type="transmembrane region" description="Helical" evidence="8">
    <location>
        <begin position="70"/>
        <end position="89"/>
    </location>
</feature>
<gene>
    <name evidence="11" type="ORF">THAOC_31145</name>
</gene>
<dbReference type="InterPro" id="IPR003439">
    <property type="entry name" value="ABC_transporter-like_ATP-bd"/>
</dbReference>
<dbReference type="PROSITE" id="PS50929">
    <property type="entry name" value="ABC_TM1F"/>
    <property type="match status" value="1"/>
</dbReference>
<dbReference type="Proteomes" id="UP000266841">
    <property type="component" value="Unassembled WGS sequence"/>
</dbReference>
<dbReference type="OMA" id="DVHSCRC"/>
<accession>K0R9V2</accession>
<dbReference type="AlphaFoldDB" id="K0R9V2"/>
<dbReference type="Gene3D" id="3.40.50.300">
    <property type="entry name" value="P-loop containing nucleotide triphosphate hydrolases"/>
    <property type="match status" value="1"/>
</dbReference>
<dbReference type="GO" id="GO:0140359">
    <property type="term" value="F:ABC-type transporter activity"/>
    <property type="evidence" value="ECO:0007669"/>
    <property type="project" value="InterPro"/>
</dbReference>
<evidence type="ECO:0000259" key="9">
    <source>
        <dbReference type="PROSITE" id="PS50893"/>
    </source>
</evidence>
<dbReference type="InterPro" id="IPR027417">
    <property type="entry name" value="P-loop_NTPase"/>
</dbReference>
<dbReference type="EMBL" id="AGNL01044328">
    <property type="protein sequence ID" value="EJK49930.1"/>
    <property type="molecule type" value="Genomic_DNA"/>
</dbReference>
<dbReference type="InterPro" id="IPR050835">
    <property type="entry name" value="ABC_transporter_sub-D"/>
</dbReference>
<comment type="caution">
    <text evidence="11">The sequence shown here is derived from an EMBL/GenBank/DDBJ whole genome shotgun (WGS) entry which is preliminary data.</text>
</comment>
<keyword evidence="6 8" id="KW-1133">Transmembrane helix</keyword>